<dbReference type="InParanoid" id="A0A2R5GUZ3"/>
<keyword evidence="3" id="KW-1185">Reference proteome</keyword>
<protein>
    <submittedName>
        <fullName evidence="2">Uncharacterized protein</fullName>
    </submittedName>
</protein>
<evidence type="ECO:0000313" key="2">
    <source>
        <dbReference type="EMBL" id="GBG34385.1"/>
    </source>
</evidence>
<organism evidence="2 3">
    <name type="scientific">Hondaea fermentalgiana</name>
    <dbReference type="NCBI Taxonomy" id="2315210"/>
    <lineage>
        <taxon>Eukaryota</taxon>
        <taxon>Sar</taxon>
        <taxon>Stramenopiles</taxon>
        <taxon>Bigyra</taxon>
        <taxon>Labyrinthulomycetes</taxon>
        <taxon>Thraustochytrida</taxon>
        <taxon>Thraustochytriidae</taxon>
        <taxon>Hondaea</taxon>
    </lineage>
</organism>
<dbReference type="Proteomes" id="UP000241890">
    <property type="component" value="Unassembled WGS sequence"/>
</dbReference>
<sequence>NNNLEYVDFDDSASFATLDSLLDSDYLYMEIDSDHQNEAENETPMLDDSQEQDFSTPWAPAQNTAGYTPTLPMPSTVMQQHAADQAPDSSPSSPPLEQNAATHAPEDQVLPMCPSGPVYTDSVPMRPMVFLLQCDVDPESIEITLDFDPRFGQIYSETVQLDRVSPGLYQSSDQSGPGRVFTGRQYAQLHEKKLFLKAEGDLKRCPLQLKGITRRHLDEPSIMETDSDQEQHWHSAEGDENPLLHQENHFGFMESDAASPMAPPHIEQHATESGHYDTFGTHGG</sequence>
<name>A0A2R5GUZ3_9STRA</name>
<feature type="region of interest" description="Disordered" evidence="1">
    <location>
        <begin position="37"/>
        <end position="112"/>
    </location>
</feature>
<feature type="non-terminal residue" evidence="2">
    <location>
        <position position="1"/>
    </location>
</feature>
<gene>
    <name evidence="2" type="ORF">FCC1311_106092</name>
</gene>
<proteinExistence type="predicted"/>
<accession>A0A2R5GUZ3</accession>
<evidence type="ECO:0000313" key="3">
    <source>
        <dbReference type="Proteomes" id="UP000241890"/>
    </source>
</evidence>
<reference evidence="2 3" key="1">
    <citation type="submission" date="2017-12" db="EMBL/GenBank/DDBJ databases">
        <title>Sequencing, de novo assembly and annotation of complete genome of a new Thraustochytrid species, strain FCC1311.</title>
        <authorList>
            <person name="Sedici K."/>
            <person name="Godart F."/>
            <person name="Aiese Cigliano R."/>
            <person name="Sanseverino W."/>
            <person name="Barakat M."/>
            <person name="Ortet P."/>
            <person name="Marechal E."/>
            <person name="Cagnac O."/>
            <person name="Amato A."/>
        </authorList>
    </citation>
    <scope>NUCLEOTIDE SEQUENCE [LARGE SCALE GENOMIC DNA]</scope>
</reference>
<evidence type="ECO:0000256" key="1">
    <source>
        <dbReference type="SAM" id="MobiDB-lite"/>
    </source>
</evidence>
<dbReference type="AlphaFoldDB" id="A0A2R5GUZ3"/>
<dbReference type="EMBL" id="BEYU01000191">
    <property type="protein sequence ID" value="GBG34385.1"/>
    <property type="molecule type" value="Genomic_DNA"/>
</dbReference>
<comment type="caution">
    <text evidence="2">The sequence shown here is derived from an EMBL/GenBank/DDBJ whole genome shotgun (WGS) entry which is preliminary data.</text>
</comment>